<dbReference type="PANTHER" id="PTHR12128:SF66">
    <property type="entry name" value="4-HYDROXY-2-OXOGLUTARATE ALDOLASE, MITOCHONDRIAL"/>
    <property type="match status" value="1"/>
</dbReference>
<accession>A0A8J3LNS0</accession>
<keyword evidence="2 3" id="KW-0456">Lyase</keyword>
<dbReference type="GO" id="GO:0008840">
    <property type="term" value="F:4-hydroxy-tetrahydrodipicolinate synthase activity"/>
    <property type="evidence" value="ECO:0007669"/>
    <property type="project" value="TreeGrafter"/>
</dbReference>
<proteinExistence type="inferred from homology"/>
<name>A0A8J3LNS0_9ACTN</name>
<dbReference type="SUPFAM" id="SSF51569">
    <property type="entry name" value="Aldolase"/>
    <property type="match status" value="1"/>
</dbReference>
<protein>
    <recommendedName>
        <fullName evidence="8">4-hydroxy-tetrahydrodipicolinate synthase</fullName>
    </recommendedName>
</protein>
<dbReference type="AlphaFoldDB" id="A0A8J3LNS0"/>
<dbReference type="Pfam" id="PF00701">
    <property type="entry name" value="DHDPS"/>
    <property type="match status" value="1"/>
</dbReference>
<dbReference type="SMART" id="SM01130">
    <property type="entry name" value="DHDPS"/>
    <property type="match status" value="1"/>
</dbReference>
<sequence>MISSCPEPLWRGVAVALVTLFDPDGVRVDVAATAAHAARLVESGVRAVLVAGSTGEPDTLTDTERATLVAAVKGACAGVPVIAGTSGPWTGTAVARTEAAVKAGADAVLVAPPGRCLDVAAYYSAVAAAAGPAPVLAYHFPGVAGGEVPVEALAGLPVAGLKDSTGNAERLLAELDAWDGWTYVGAPVLTGYAGALGAAGAILAVANAVPEDCLAAWDGDPTAQRRLFGAHQAARSRFPYGLKELVAQRFGTSTTARMG</sequence>
<organism evidence="6 7">
    <name type="scientific">Planosporangium flavigriseum</name>
    <dbReference type="NCBI Taxonomy" id="373681"/>
    <lineage>
        <taxon>Bacteria</taxon>
        <taxon>Bacillati</taxon>
        <taxon>Actinomycetota</taxon>
        <taxon>Actinomycetes</taxon>
        <taxon>Micromonosporales</taxon>
        <taxon>Micromonosporaceae</taxon>
        <taxon>Planosporangium</taxon>
    </lineage>
</organism>
<feature type="active site" description="Proton donor/acceptor" evidence="4">
    <location>
        <position position="138"/>
    </location>
</feature>
<feature type="binding site" evidence="5">
    <location>
        <position position="54"/>
    </location>
    <ligand>
        <name>pyruvate</name>
        <dbReference type="ChEBI" id="CHEBI:15361"/>
    </ligand>
</feature>
<dbReference type="RefSeq" id="WP_168077483.1">
    <property type="nucleotide sequence ID" value="NZ_BAAAQJ010000003.1"/>
</dbReference>
<evidence type="ECO:0000256" key="5">
    <source>
        <dbReference type="PIRSR" id="PIRSR001365-2"/>
    </source>
</evidence>
<evidence type="ECO:0000256" key="4">
    <source>
        <dbReference type="PIRSR" id="PIRSR001365-1"/>
    </source>
</evidence>
<dbReference type="Proteomes" id="UP000653674">
    <property type="component" value="Unassembled WGS sequence"/>
</dbReference>
<evidence type="ECO:0008006" key="8">
    <source>
        <dbReference type="Google" id="ProtNLM"/>
    </source>
</evidence>
<feature type="active site" description="Schiff-base intermediate with substrate" evidence="4">
    <location>
        <position position="162"/>
    </location>
</feature>
<dbReference type="InterPro" id="IPR002220">
    <property type="entry name" value="DapA-like"/>
</dbReference>
<dbReference type="PRINTS" id="PR00146">
    <property type="entry name" value="DHPICSNTHASE"/>
</dbReference>
<dbReference type="CDD" id="cd00408">
    <property type="entry name" value="DHDPS-like"/>
    <property type="match status" value="1"/>
</dbReference>
<dbReference type="InterPro" id="IPR013785">
    <property type="entry name" value="Aldolase_TIM"/>
</dbReference>
<evidence type="ECO:0000256" key="2">
    <source>
        <dbReference type="ARBA" id="ARBA00023239"/>
    </source>
</evidence>
<gene>
    <name evidence="6" type="ORF">Pfl04_49270</name>
</gene>
<evidence type="ECO:0000313" key="7">
    <source>
        <dbReference type="Proteomes" id="UP000653674"/>
    </source>
</evidence>
<evidence type="ECO:0000256" key="3">
    <source>
        <dbReference type="PIRNR" id="PIRNR001365"/>
    </source>
</evidence>
<keyword evidence="7" id="KW-1185">Reference proteome</keyword>
<dbReference type="EMBL" id="BONU01000060">
    <property type="protein sequence ID" value="GIG76523.1"/>
    <property type="molecule type" value="Genomic_DNA"/>
</dbReference>
<evidence type="ECO:0000313" key="6">
    <source>
        <dbReference type="EMBL" id="GIG76523.1"/>
    </source>
</evidence>
<dbReference type="PIRSF" id="PIRSF001365">
    <property type="entry name" value="DHDPS"/>
    <property type="match status" value="1"/>
</dbReference>
<dbReference type="PANTHER" id="PTHR12128">
    <property type="entry name" value="DIHYDRODIPICOLINATE SYNTHASE"/>
    <property type="match status" value="1"/>
</dbReference>
<dbReference type="Gene3D" id="3.20.20.70">
    <property type="entry name" value="Aldolase class I"/>
    <property type="match status" value="1"/>
</dbReference>
<comment type="caution">
    <text evidence="6">The sequence shown here is derived from an EMBL/GenBank/DDBJ whole genome shotgun (WGS) entry which is preliminary data.</text>
</comment>
<reference evidence="6" key="1">
    <citation type="submission" date="2021-01" db="EMBL/GenBank/DDBJ databases">
        <title>Whole genome shotgun sequence of Planosporangium flavigriseum NBRC 105377.</title>
        <authorList>
            <person name="Komaki H."/>
            <person name="Tamura T."/>
        </authorList>
    </citation>
    <scope>NUCLEOTIDE SEQUENCE</scope>
    <source>
        <strain evidence="6">NBRC 105377</strain>
    </source>
</reference>
<feature type="binding site" evidence="5">
    <location>
        <position position="202"/>
    </location>
    <ligand>
        <name>pyruvate</name>
        <dbReference type="ChEBI" id="CHEBI:15361"/>
    </ligand>
</feature>
<comment type="similarity">
    <text evidence="1 3">Belongs to the DapA family.</text>
</comment>
<evidence type="ECO:0000256" key="1">
    <source>
        <dbReference type="ARBA" id="ARBA00007592"/>
    </source>
</evidence>